<accession>A0A8B8IWE5</accession>
<evidence type="ECO:0000259" key="13">
    <source>
        <dbReference type="PROSITE" id="PS50104"/>
    </source>
</evidence>
<dbReference type="SMART" id="SM00365">
    <property type="entry name" value="LRR_SD22"/>
    <property type="match status" value="4"/>
</dbReference>
<dbReference type="Pfam" id="PF13516">
    <property type="entry name" value="LRR_6"/>
    <property type="match status" value="1"/>
</dbReference>
<dbReference type="Pfam" id="PF13676">
    <property type="entry name" value="TIR_2"/>
    <property type="match status" value="1"/>
</dbReference>
<dbReference type="SMART" id="SM00369">
    <property type="entry name" value="LRR_TYP"/>
    <property type="match status" value="11"/>
</dbReference>
<evidence type="ECO:0000256" key="11">
    <source>
        <dbReference type="SAM" id="Phobius"/>
    </source>
</evidence>
<dbReference type="OrthoDB" id="1421090at2759"/>
<keyword evidence="7 11" id="KW-1133">Transmembrane helix</keyword>
<dbReference type="SUPFAM" id="SSF52200">
    <property type="entry name" value="Toll/Interleukin receptor TIR domain"/>
    <property type="match status" value="1"/>
</dbReference>
<sequence>MTAWLFLFIAAAAAAAAAAADHQMSLFDLASNYWGGPERGCVAEEGAGQLILSCTLPSGNLTLYVDRAATILKIVCEKNSTLVCDEIQEAKQYVDKYIVRDASRQLSFMSIETCGLSSESLACPLSVVGAAGTSLMKLQEVGAELEPLHVQGLNTTKFRMYDVDENITEVPYKALSLLPALKSFSMKGGSLVLKPEQEEYVLPELVTLELADGNLKSLPKGAFKNTPRVQSLLLWGNRIASVDVDAFEGLAHLVNLSLNVNLISHLPGGLFRYSPHVGRVDLYVNRLLRLSEDVFSGLKELKEILIFDNKETLELDDRSLSNLPSLYNLKLEKSSIAALPADLFANTTNLKTLSLKGNKIKALPSGIFSEQKLRVLNLSNNSISELPADVFVEQDSLVKLELQRNGLESLPDGLFADLKSLKELDLSDNSVKKLSNFVFNGLSSLTELSLAGNRIEYLSQAVFEFTPNLESLSFARNNMTISKQVNSIAYYSQPSYALDDLEPSPHIAVHSSPFHRLTQLRRLDLSRNRVSLVCEDWTRMFHLTDLDLSYNNFTTLTDVDMDFPTNVTVDFRHNNIEQFRPNVNTPNSDVPTFMMDYNPYRCDCELYHFISNYKSGRRMATIKISKSQCSRPTALRGVRLMDLKAEDLTCEVNCSTGDLITGANRPANSSDCDSCTIRPDKSRIEMSCSSIPEDYPPLPHGVHSTYIKLKRAVDISDLPQRVTLVDLSSLNLTRPPTATSVALNLTDNALTAAPIDLFERNCTLYLRSNPFDCSCEARSDVVALNAYRTRIADYEDVTCSSGVLVANVAVGQLCAARDAAVLGAALAALGLVLAVCTAIAYRYSTEIRILLRKYGLYWARETDGEPYDAFVSFAHQDEEFVMKRLLPNLESGRAALRLCVHYRDWVVGDWIPAQIARSVEQSRYTIIVLSRHFAASPWARMEFRAAHGRQRVLVLLLADAEADAGADPAALADGLDPELRAYVAMNTYVRADDPLVWDRLKDAVCRSRRRVGDGAARCEPAEPAKPPGALHVQLENGKLVNRAPAV</sequence>
<evidence type="ECO:0000256" key="1">
    <source>
        <dbReference type="ARBA" id="ARBA00004167"/>
    </source>
</evidence>
<evidence type="ECO:0000256" key="8">
    <source>
        <dbReference type="ARBA" id="ARBA00023136"/>
    </source>
</evidence>
<dbReference type="OMA" id="RVVWQMS"/>
<dbReference type="Gene3D" id="3.80.10.10">
    <property type="entry name" value="Ribonuclease Inhibitor"/>
    <property type="match status" value="4"/>
</dbReference>
<feature type="chain" id="PRO_5046964449" evidence="12">
    <location>
        <begin position="20"/>
        <end position="1046"/>
    </location>
</feature>
<dbReference type="InterPro" id="IPR000157">
    <property type="entry name" value="TIR_dom"/>
</dbReference>
<dbReference type="AlphaFoldDB" id="A0A8B8IWE5"/>
<dbReference type="PANTHER" id="PTHR24365">
    <property type="entry name" value="TOLL-LIKE RECEPTOR"/>
    <property type="match status" value="1"/>
</dbReference>
<dbReference type="InterPro" id="IPR003591">
    <property type="entry name" value="Leu-rich_rpt_typical-subtyp"/>
</dbReference>
<evidence type="ECO:0000313" key="14">
    <source>
        <dbReference type="Proteomes" id="UP001652626"/>
    </source>
</evidence>
<feature type="signal peptide" evidence="12">
    <location>
        <begin position="1"/>
        <end position="19"/>
    </location>
</feature>
<dbReference type="RefSeq" id="XP_026500902.2">
    <property type="nucleotide sequence ID" value="XM_026645117.2"/>
</dbReference>
<evidence type="ECO:0000256" key="10">
    <source>
        <dbReference type="ARBA" id="ARBA00023180"/>
    </source>
</evidence>
<dbReference type="PROSITE" id="PS51450">
    <property type="entry name" value="LRR"/>
    <property type="match status" value="3"/>
</dbReference>
<dbReference type="GO" id="GO:0005886">
    <property type="term" value="C:plasma membrane"/>
    <property type="evidence" value="ECO:0007669"/>
    <property type="project" value="TreeGrafter"/>
</dbReference>
<evidence type="ECO:0000256" key="12">
    <source>
        <dbReference type="SAM" id="SignalP"/>
    </source>
</evidence>
<dbReference type="GO" id="GO:0038023">
    <property type="term" value="F:signaling receptor activity"/>
    <property type="evidence" value="ECO:0007669"/>
    <property type="project" value="TreeGrafter"/>
</dbReference>
<gene>
    <name evidence="15" type="primary">LOC113404259</name>
</gene>
<dbReference type="SUPFAM" id="SSF52058">
    <property type="entry name" value="L domain-like"/>
    <property type="match status" value="3"/>
</dbReference>
<keyword evidence="6" id="KW-0677">Repeat</keyword>
<protein>
    <submittedName>
        <fullName evidence="15">Protein toll-like</fullName>
    </submittedName>
</protein>
<keyword evidence="8 11" id="KW-0472">Membrane</keyword>
<organism evidence="14 15">
    <name type="scientific">Vanessa tameamea</name>
    <name type="common">Kamehameha butterfly</name>
    <dbReference type="NCBI Taxonomy" id="334116"/>
    <lineage>
        <taxon>Eukaryota</taxon>
        <taxon>Metazoa</taxon>
        <taxon>Ecdysozoa</taxon>
        <taxon>Arthropoda</taxon>
        <taxon>Hexapoda</taxon>
        <taxon>Insecta</taxon>
        <taxon>Pterygota</taxon>
        <taxon>Neoptera</taxon>
        <taxon>Endopterygota</taxon>
        <taxon>Lepidoptera</taxon>
        <taxon>Glossata</taxon>
        <taxon>Ditrysia</taxon>
        <taxon>Papilionoidea</taxon>
        <taxon>Nymphalidae</taxon>
        <taxon>Nymphalinae</taxon>
        <taxon>Vanessa</taxon>
    </lineage>
</organism>
<dbReference type="PRINTS" id="PR01537">
    <property type="entry name" value="INTRLKN1R1F"/>
</dbReference>
<dbReference type="InterPro" id="IPR035897">
    <property type="entry name" value="Toll_tir_struct_dom_sf"/>
</dbReference>
<reference evidence="15" key="1">
    <citation type="submission" date="2025-08" db="UniProtKB">
        <authorList>
            <consortium name="RefSeq"/>
        </authorList>
    </citation>
    <scope>IDENTIFICATION</scope>
    <source>
        <tissue evidence="15">Whole body</tissue>
    </source>
</reference>
<evidence type="ECO:0000256" key="4">
    <source>
        <dbReference type="ARBA" id="ARBA00022692"/>
    </source>
</evidence>
<keyword evidence="3" id="KW-0433">Leucine-rich repeat</keyword>
<dbReference type="InterPro" id="IPR001611">
    <property type="entry name" value="Leu-rich_rpt"/>
</dbReference>
<feature type="domain" description="TIR" evidence="13">
    <location>
        <begin position="865"/>
        <end position="1004"/>
    </location>
</feature>
<dbReference type="Pfam" id="PF13855">
    <property type="entry name" value="LRR_8"/>
    <property type="match status" value="3"/>
</dbReference>
<evidence type="ECO:0000313" key="15">
    <source>
        <dbReference type="RefSeq" id="XP_026500902.2"/>
    </source>
</evidence>
<dbReference type="GO" id="GO:0007165">
    <property type="term" value="P:signal transduction"/>
    <property type="evidence" value="ECO:0007669"/>
    <property type="project" value="InterPro"/>
</dbReference>
<evidence type="ECO:0000256" key="6">
    <source>
        <dbReference type="ARBA" id="ARBA00022737"/>
    </source>
</evidence>
<feature type="transmembrane region" description="Helical" evidence="11">
    <location>
        <begin position="819"/>
        <end position="843"/>
    </location>
</feature>
<evidence type="ECO:0000256" key="2">
    <source>
        <dbReference type="ARBA" id="ARBA00009634"/>
    </source>
</evidence>
<dbReference type="InterPro" id="IPR032675">
    <property type="entry name" value="LRR_dom_sf"/>
</dbReference>
<dbReference type="PROSITE" id="PS50104">
    <property type="entry name" value="TIR"/>
    <property type="match status" value="1"/>
</dbReference>
<evidence type="ECO:0000256" key="5">
    <source>
        <dbReference type="ARBA" id="ARBA00022729"/>
    </source>
</evidence>
<dbReference type="Gene3D" id="3.40.50.10140">
    <property type="entry name" value="Toll/interleukin-1 receptor homology (TIR) domain"/>
    <property type="match status" value="1"/>
</dbReference>
<keyword evidence="4 11" id="KW-0812">Transmembrane</keyword>
<keyword evidence="14" id="KW-1185">Reference proteome</keyword>
<evidence type="ECO:0000256" key="3">
    <source>
        <dbReference type="ARBA" id="ARBA00022614"/>
    </source>
</evidence>
<keyword evidence="5 12" id="KW-0732">Signal</keyword>
<keyword evidence="9" id="KW-0675">Receptor</keyword>
<dbReference type="Proteomes" id="UP001652626">
    <property type="component" value="Chromosome 31"/>
</dbReference>
<evidence type="ECO:0000256" key="7">
    <source>
        <dbReference type="ARBA" id="ARBA00022989"/>
    </source>
</evidence>
<comment type="similarity">
    <text evidence="2">Belongs to the Toll-like receptor family.</text>
</comment>
<comment type="subcellular location">
    <subcellularLocation>
        <location evidence="1">Membrane</location>
        <topology evidence="1">Single-pass membrane protein</topology>
    </subcellularLocation>
</comment>
<evidence type="ECO:0000256" key="9">
    <source>
        <dbReference type="ARBA" id="ARBA00023170"/>
    </source>
</evidence>
<dbReference type="PANTHER" id="PTHR24365:SF541">
    <property type="entry name" value="PROTEIN TOLL-RELATED"/>
    <property type="match status" value="1"/>
</dbReference>
<proteinExistence type="inferred from homology"/>
<dbReference type="SMART" id="SM00255">
    <property type="entry name" value="TIR"/>
    <property type="match status" value="1"/>
</dbReference>
<dbReference type="GeneID" id="113404259"/>
<name>A0A8B8IWE5_VANTA</name>
<keyword evidence="10" id="KW-0325">Glycoprotein</keyword>